<dbReference type="GO" id="GO:0050660">
    <property type="term" value="F:flavin adenine dinucleotide binding"/>
    <property type="evidence" value="ECO:0007669"/>
    <property type="project" value="InterPro"/>
</dbReference>
<evidence type="ECO:0000256" key="3">
    <source>
        <dbReference type="ARBA" id="ARBA00012769"/>
    </source>
</evidence>
<keyword evidence="4" id="KW-0285">Flavoprotein</keyword>
<dbReference type="Proteomes" id="UP001472866">
    <property type="component" value="Chromosome 08"/>
</dbReference>
<keyword evidence="6" id="KW-0560">Oxidoreductase</keyword>
<gene>
    <name evidence="10" type="ORF">HKI87_08g52970</name>
</gene>
<keyword evidence="8" id="KW-0472">Membrane</keyword>
<dbReference type="GO" id="GO:0008115">
    <property type="term" value="F:sarcosine oxidase activity"/>
    <property type="evidence" value="ECO:0007669"/>
    <property type="project" value="UniProtKB-EC"/>
</dbReference>
<feature type="domain" description="FAD dependent oxidoreductase" evidence="9">
    <location>
        <begin position="14"/>
        <end position="377"/>
    </location>
</feature>
<dbReference type="InterPro" id="IPR006076">
    <property type="entry name" value="FAD-dep_OxRdtase"/>
</dbReference>
<keyword evidence="8" id="KW-0812">Transmembrane</keyword>
<comment type="catalytic activity">
    <reaction evidence="7">
        <text>sarcosine + O2 + H2O = formaldehyde + glycine + H2O2</text>
        <dbReference type="Rhea" id="RHEA:13313"/>
        <dbReference type="ChEBI" id="CHEBI:15377"/>
        <dbReference type="ChEBI" id="CHEBI:15379"/>
        <dbReference type="ChEBI" id="CHEBI:16240"/>
        <dbReference type="ChEBI" id="CHEBI:16842"/>
        <dbReference type="ChEBI" id="CHEBI:57305"/>
        <dbReference type="ChEBI" id="CHEBI:57433"/>
        <dbReference type="EC" id="1.5.3.1"/>
    </reaction>
</comment>
<name>A0AAX4PCE4_9CHLO</name>
<evidence type="ECO:0000256" key="4">
    <source>
        <dbReference type="ARBA" id="ARBA00022630"/>
    </source>
</evidence>
<dbReference type="EMBL" id="CP151508">
    <property type="protein sequence ID" value="WZN63746.1"/>
    <property type="molecule type" value="Genomic_DNA"/>
</dbReference>
<comment type="similarity">
    <text evidence="2">Belongs to the MSOX/MTOX family.</text>
</comment>
<dbReference type="InterPro" id="IPR045170">
    <property type="entry name" value="MTOX"/>
</dbReference>
<dbReference type="SUPFAM" id="SSF51905">
    <property type="entry name" value="FAD/NAD(P)-binding domain"/>
    <property type="match status" value="1"/>
</dbReference>
<keyword evidence="8" id="KW-1133">Transmembrane helix</keyword>
<dbReference type="InterPro" id="IPR036188">
    <property type="entry name" value="FAD/NAD-bd_sf"/>
</dbReference>
<keyword evidence="5" id="KW-0274">FAD</keyword>
<accession>A0AAX4PCE4</accession>
<evidence type="ECO:0000313" key="10">
    <source>
        <dbReference type="EMBL" id="WZN63746.1"/>
    </source>
</evidence>
<sequence>MNLDKRTLDGSVYDVVVVGAGIMGSATAYALAKRKQRVLLIEQFHLGHRRGSSHGSSRIIRKSYSTRYYVEMMKRAFELWHEAEREACSEVVTMTGGLDFVRRNTLIESKLKDAMRSAGVPFEELDAAALRERFKGAFAMPEDSFVCLHSRDAGVVNASKACEMFQCLARSRGADIAENCKVSEIDDRGDEGVLLRTADHGTVKARKVVVTAGAWAKKLLPPLLGSDLNLSPINTTVVYWRTKADRDPRLYQAELGAPVFIVYADDNRVLNAYGTPALEYPGLVKFCLHHGPATDPDSRLAVPNLEDFDKLKDLTKTFLPNADACQHASAEACMYTNTDDEDFVLDVLPGKENIVVGAGFSGHGFKFGPLVGEILCSLALGEEPEFSLEPFRVSRFL</sequence>
<evidence type="ECO:0000259" key="9">
    <source>
        <dbReference type="Pfam" id="PF01266"/>
    </source>
</evidence>
<evidence type="ECO:0000256" key="7">
    <source>
        <dbReference type="ARBA" id="ARBA00052742"/>
    </source>
</evidence>
<proteinExistence type="inferred from homology"/>
<protein>
    <recommendedName>
        <fullName evidence="3">sarcosine oxidasee (formaldehyde-forming)</fullName>
        <ecNumber evidence="3">1.5.3.1</ecNumber>
    </recommendedName>
</protein>
<feature type="transmembrane region" description="Helical" evidence="8">
    <location>
        <begin position="12"/>
        <end position="32"/>
    </location>
</feature>
<dbReference type="PANTHER" id="PTHR10961:SF7">
    <property type="entry name" value="FAD DEPENDENT OXIDOREDUCTASE DOMAIN-CONTAINING PROTEIN"/>
    <property type="match status" value="1"/>
</dbReference>
<evidence type="ECO:0000256" key="8">
    <source>
        <dbReference type="SAM" id="Phobius"/>
    </source>
</evidence>
<comment type="cofactor">
    <cofactor evidence="1">
        <name>FAD</name>
        <dbReference type="ChEBI" id="CHEBI:57692"/>
    </cofactor>
</comment>
<dbReference type="Pfam" id="PF01266">
    <property type="entry name" value="DAO"/>
    <property type="match status" value="1"/>
</dbReference>
<dbReference type="FunFam" id="3.50.50.60:FF:000189">
    <property type="entry name" value="Monomeric sarcosine oxidase"/>
    <property type="match status" value="1"/>
</dbReference>
<evidence type="ECO:0000256" key="6">
    <source>
        <dbReference type="ARBA" id="ARBA00023002"/>
    </source>
</evidence>
<keyword evidence="11" id="KW-1185">Reference proteome</keyword>
<reference evidence="10 11" key="1">
    <citation type="submission" date="2024-03" db="EMBL/GenBank/DDBJ databases">
        <title>Complete genome sequence of the green alga Chloropicon roscoffensis RCC1871.</title>
        <authorList>
            <person name="Lemieux C."/>
            <person name="Pombert J.-F."/>
            <person name="Otis C."/>
            <person name="Turmel M."/>
        </authorList>
    </citation>
    <scope>NUCLEOTIDE SEQUENCE [LARGE SCALE GENOMIC DNA]</scope>
    <source>
        <strain evidence="10 11">RCC1871</strain>
    </source>
</reference>
<dbReference type="PANTHER" id="PTHR10961">
    <property type="entry name" value="PEROXISOMAL SARCOSINE OXIDASE"/>
    <property type="match status" value="1"/>
</dbReference>
<organism evidence="10 11">
    <name type="scientific">Chloropicon roscoffensis</name>
    <dbReference type="NCBI Taxonomy" id="1461544"/>
    <lineage>
        <taxon>Eukaryota</taxon>
        <taxon>Viridiplantae</taxon>
        <taxon>Chlorophyta</taxon>
        <taxon>Chloropicophyceae</taxon>
        <taxon>Chloropicales</taxon>
        <taxon>Chloropicaceae</taxon>
        <taxon>Chloropicon</taxon>
    </lineage>
</organism>
<dbReference type="SUPFAM" id="SSF54373">
    <property type="entry name" value="FAD-linked reductases, C-terminal domain"/>
    <property type="match status" value="1"/>
</dbReference>
<dbReference type="NCBIfam" id="NF008425">
    <property type="entry name" value="PRK11259.1"/>
    <property type="match status" value="1"/>
</dbReference>
<evidence type="ECO:0000313" key="11">
    <source>
        <dbReference type="Proteomes" id="UP001472866"/>
    </source>
</evidence>
<evidence type="ECO:0000256" key="2">
    <source>
        <dbReference type="ARBA" id="ARBA00010989"/>
    </source>
</evidence>
<dbReference type="Gene3D" id="3.50.50.60">
    <property type="entry name" value="FAD/NAD(P)-binding domain"/>
    <property type="match status" value="1"/>
</dbReference>
<dbReference type="AlphaFoldDB" id="A0AAX4PCE4"/>
<evidence type="ECO:0000256" key="5">
    <source>
        <dbReference type="ARBA" id="ARBA00022827"/>
    </source>
</evidence>
<dbReference type="EC" id="1.5.3.1" evidence="3"/>
<evidence type="ECO:0000256" key="1">
    <source>
        <dbReference type="ARBA" id="ARBA00001974"/>
    </source>
</evidence>
<dbReference type="Gene3D" id="3.30.9.10">
    <property type="entry name" value="D-Amino Acid Oxidase, subunit A, domain 2"/>
    <property type="match status" value="1"/>
</dbReference>